<dbReference type="HOGENOM" id="CLU_003703_13_0_1"/>
<organism evidence="4">
    <name type="scientific">Laccaria bicolor (strain S238N-H82 / ATCC MYA-4686)</name>
    <name type="common">Bicoloured deceiver</name>
    <name type="synonym">Laccaria laccata var. bicolor</name>
    <dbReference type="NCBI Taxonomy" id="486041"/>
    <lineage>
        <taxon>Eukaryota</taxon>
        <taxon>Fungi</taxon>
        <taxon>Dikarya</taxon>
        <taxon>Basidiomycota</taxon>
        <taxon>Agaricomycotina</taxon>
        <taxon>Agaricomycetes</taxon>
        <taxon>Agaricomycetidae</taxon>
        <taxon>Agaricales</taxon>
        <taxon>Agaricineae</taxon>
        <taxon>Hydnangiaceae</taxon>
        <taxon>Laccaria</taxon>
    </lineage>
</organism>
<reference evidence="3 4" key="1">
    <citation type="journal article" date="2008" name="Nature">
        <title>The genome of Laccaria bicolor provides insights into mycorrhizal symbiosis.</title>
        <authorList>
            <person name="Martin F."/>
            <person name="Aerts A."/>
            <person name="Ahren D."/>
            <person name="Brun A."/>
            <person name="Danchin E.G.J."/>
            <person name="Duchaussoy F."/>
            <person name="Gibon J."/>
            <person name="Kohler A."/>
            <person name="Lindquist E."/>
            <person name="Pereda V."/>
            <person name="Salamov A."/>
            <person name="Shapiro H.J."/>
            <person name="Wuyts J."/>
            <person name="Blaudez D."/>
            <person name="Buee M."/>
            <person name="Brokstein P."/>
            <person name="Canbaeck B."/>
            <person name="Cohen D."/>
            <person name="Courty P.E."/>
            <person name="Coutinho P.M."/>
            <person name="Delaruelle C."/>
            <person name="Detter J.C."/>
            <person name="Deveau A."/>
            <person name="DiFazio S."/>
            <person name="Duplessis S."/>
            <person name="Fraissinet-Tachet L."/>
            <person name="Lucic E."/>
            <person name="Frey-Klett P."/>
            <person name="Fourrey C."/>
            <person name="Feussner I."/>
            <person name="Gay G."/>
            <person name="Grimwood J."/>
            <person name="Hoegger P.J."/>
            <person name="Jain P."/>
            <person name="Kilaru S."/>
            <person name="Labbe J."/>
            <person name="Lin Y.C."/>
            <person name="Legue V."/>
            <person name="Le Tacon F."/>
            <person name="Marmeisse R."/>
            <person name="Melayah D."/>
            <person name="Montanini B."/>
            <person name="Muratet M."/>
            <person name="Nehls U."/>
            <person name="Niculita-Hirzel H."/>
            <person name="Oudot-Le Secq M.P."/>
            <person name="Peter M."/>
            <person name="Quesneville H."/>
            <person name="Rajashekar B."/>
            <person name="Reich M."/>
            <person name="Rouhier N."/>
            <person name="Schmutz J."/>
            <person name="Yin T."/>
            <person name="Chalot M."/>
            <person name="Henrissat B."/>
            <person name="Kuees U."/>
            <person name="Lucas S."/>
            <person name="Van de Peer Y."/>
            <person name="Podila G.K."/>
            <person name="Polle A."/>
            <person name="Pukkila P.J."/>
            <person name="Richardson P.M."/>
            <person name="Rouze P."/>
            <person name="Sanders I.R."/>
            <person name="Stajich J.E."/>
            <person name="Tunlid A."/>
            <person name="Tuskan G."/>
            <person name="Grigoriev I.V."/>
        </authorList>
    </citation>
    <scope>NUCLEOTIDE SEQUENCE [LARGE SCALE GENOMIC DNA]</scope>
    <source>
        <strain evidence="4">S238N-H82 / ATCC MYA-4686</strain>
    </source>
</reference>
<dbReference type="RefSeq" id="XP_001887346.1">
    <property type="nucleotide sequence ID" value="XM_001887311.1"/>
</dbReference>
<feature type="compositionally biased region" description="Basic and acidic residues" evidence="1">
    <location>
        <begin position="1133"/>
        <end position="1145"/>
    </location>
</feature>
<dbReference type="InterPro" id="IPR041457">
    <property type="entry name" value="CxC2_KDZ-assoc"/>
</dbReference>
<feature type="domain" description="CxC2-like cysteine cluster KDZ transposase-associated" evidence="2">
    <location>
        <begin position="550"/>
        <end position="594"/>
    </location>
</feature>
<dbReference type="OrthoDB" id="2804062at2759"/>
<evidence type="ECO:0000256" key="1">
    <source>
        <dbReference type="SAM" id="MobiDB-lite"/>
    </source>
</evidence>
<name>B0DTR4_LACBS</name>
<dbReference type="InParanoid" id="B0DTR4"/>
<accession>B0DTR4</accession>
<protein>
    <submittedName>
        <fullName evidence="3">Predicted protein</fullName>
    </submittedName>
</protein>
<dbReference type="Proteomes" id="UP000001194">
    <property type="component" value="Unassembled WGS sequence"/>
</dbReference>
<sequence length="1314" mass="150275">MGRPRLYNTLEEKLQARHVQSKNYYERSTISNRAQICRQMRRKYKRKARRETEVKEQESTESDGVRYKDQESTGSDDVMYDEISRSCMIDLNLESRLNDPIKTLSQAKIAFDEKTQGDKYKYIDDIVKECIASPSSALEFCKATASMWVDLGKFYKNMVVELFLTRYHYTNFNYLPHLNPMGKHRIGPKKIQPVTFKDDTAYKQRQKALARKPEPAAEIARDLKKTQDDVLKALLPSYFLVRAAGQSDKFFERANLVWCLRFPEPEEEIRVNKDYMDTDYGAYILKLRQKLVRSKVGWMSFLFPERADAESPPKHSWNAELNSAIQKIMNGLPTPMIGLEDIEKAIAGPSLGETTQEDTSSEGDFDFNFLYCPAHDDKLHIGHSRTVQISDNGFRILQTPRSPVKVSSAQSRPLVEQEFDDWNPCIEYEDFGEESPLINVEENVQGTVAAKVAAKRYPTSDAPLHEWAGKDRCDPGYREEYLLELLRLEGRGGEHFHGCMSCSSPAGIYRCEDCLGPLAECLNCTLKRHRQLPLHIIKKWDGACFDKVSLKDLGLRVQLGHPASSRCVAPQPGHKDFMVLHTNGLHYVAVDFCKLSAHEYYKAMEYLTDNTELNVPKDEATFKEVSSPLGPETLPLTVPHVQSQVSTCRPTGRMLTRSGNISNCSGFKTLAHAETKFSTGLCSTGVGMALCARHEIVRGGGVADLQKGERYCNMDYILLSALAPLLITSVFVSYDIACQFKLKFDERVDKLPPEIQLPPNVEFEWGIPKCHCPMHKVSCQALHSLNFKNGVGRTDGEGIECSWSELNRVTNSTKEMGPGSRHDTLDDHIGHHNFRKYVGLGRSLHSRLVLATPEEKWQQKIFEDFSASLTPEVEKQWTDIILRWENDPKQKNPYVSIVTYASQDEVKKQLLKEEAIALKAGVPQLHDTSRTGFITLGLLVEENQRCICWDARKPNQLTTNQDNEIQHRRLLLLRQLKHFRNLQVIYMPMVTSVQAQNEESWLEQQSTNQSSQIGDSLTDVEHQVLWLPSTLPENHRKHSCDATLIDIEIRLRRAQCEDTLDKIRSLQRGRLSFISFRNRNICNQNPNTRAQDTISCLEDKSKALAVKYRAARKALLALLGPGDWETHLQELKDGDLTTPDGHEISIEDPDNPFGPDGRKLSKRKRADIKKGLGQGKKIVSWIWTTPQGVGDESDEVLHEAVRVEWAKARARHLRWWEEAHLLREEMRRVQKTLEWRAAWWEDLRKGWEGLDEAMMEGVNAYASHQANMQHMLRTRFSRLWDKPMVLIVRQEDSGEGPYASVDPILEELVEDDDE</sequence>
<proteinExistence type="predicted"/>
<dbReference type="EMBL" id="DS547134">
    <property type="protein sequence ID" value="EDR01955.1"/>
    <property type="molecule type" value="Genomic_DNA"/>
</dbReference>
<dbReference type="PANTHER" id="PTHR33104">
    <property type="entry name" value="SI:DKEY-29D5.2"/>
    <property type="match status" value="1"/>
</dbReference>
<evidence type="ECO:0000259" key="2">
    <source>
        <dbReference type="Pfam" id="PF18803"/>
    </source>
</evidence>
<gene>
    <name evidence="3" type="ORF">LACBIDRAFT_332798</name>
</gene>
<feature type="region of interest" description="Disordered" evidence="1">
    <location>
        <begin position="45"/>
        <end position="74"/>
    </location>
</feature>
<keyword evidence="4" id="KW-1185">Reference proteome</keyword>
<evidence type="ECO:0000313" key="3">
    <source>
        <dbReference type="EMBL" id="EDR01955.1"/>
    </source>
</evidence>
<dbReference type="KEGG" id="lbc:LACBIDRAFT_332798"/>
<feature type="compositionally biased region" description="Basic and acidic residues" evidence="1">
    <location>
        <begin position="50"/>
        <end position="71"/>
    </location>
</feature>
<dbReference type="GeneID" id="6083064"/>
<feature type="region of interest" description="Disordered" evidence="1">
    <location>
        <begin position="1133"/>
        <end position="1160"/>
    </location>
</feature>
<evidence type="ECO:0000313" key="4">
    <source>
        <dbReference type="Proteomes" id="UP000001194"/>
    </source>
</evidence>
<dbReference type="Pfam" id="PF18803">
    <property type="entry name" value="CxC2"/>
    <property type="match status" value="1"/>
</dbReference>
<dbReference type="PANTHER" id="PTHR33104:SF2">
    <property type="entry name" value="CXC3 LIKE CYSTEINE CLUSTER DOMAIN-CONTAINING PROTEIN"/>
    <property type="match status" value="1"/>
</dbReference>
<dbReference type="InterPro" id="IPR040521">
    <property type="entry name" value="KDZ"/>
</dbReference>
<dbReference type="Pfam" id="PF18758">
    <property type="entry name" value="KDZ"/>
    <property type="match status" value="1"/>
</dbReference>